<evidence type="ECO:0000313" key="3">
    <source>
        <dbReference type="EMBL" id="MCK9875706.1"/>
    </source>
</evidence>
<name>A0ABT0JW52_9ACTN</name>
<keyword evidence="2" id="KW-0378">Hydrolase</keyword>
<dbReference type="Proteomes" id="UP001201873">
    <property type="component" value="Unassembled WGS sequence"/>
</dbReference>
<comment type="similarity">
    <text evidence="1 2">Belongs to the LOG family.</text>
</comment>
<dbReference type="PANTHER" id="PTHR31223">
    <property type="entry name" value="LOG FAMILY PROTEIN YJL055W"/>
    <property type="match status" value="1"/>
</dbReference>
<keyword evidence="2" id="KW-0203">Cytokinin biosynthesis</keyword>
<dbReference type="InterPro" id="IPR031100">
    <property type="entry name" value="LOG_fam"/>
</dbReference>
<protein>
    <recommendedName>
        <fullName evidence="2">Cytokinin riboside 5'-monophosphate phosphoribohydrolase</fullName>
        <ecNumber evidence="2">3.2.2.n1</ecNumber>
    </recommendedName>
</protein>
<dbReference type="EMBL" id="JALKFT010000006">
    <property type="protein sequence ID" value="MCK9875706.1"/>
    <property type="molecule type" value="Genomic_DNA"/>
</dbReference>
<dbReference type="SUPFAM" id="SSF102405">
    <property type="entry name" value="MCP/YpsA-like"/>
    <property type="match status" value="1"/>
</dbReference>
<evidence type="ECO:0000256" key="2">
    <source>
        <dbReference type="RuleBase" id="RU363015"/>
    </source>
</evidence>
<reference evidence="3 4" key="1">
    <citation type="submission" date="2022-04" db="EMBL/GenBank/DDBJ databases">
        <title>Genome diversity in the genus Frankia.</title>
        <authorList>
            <person name="Carlos-Shanley C."/>
            <person name="Hahn D."/>
        </authorList>
    </citation>
    <scope>NUCLEOTIDE SEQUENCE [LARGE SCALE GENOMIC DNA]</scope>
    <source>
        <strain evidence="3 4">Ag45/Mut15</strain>
    </source>
</reference>
<dbReference type="Gene3D" id="3.40.50.450">
    <property type="match status" value="1"/>
</dbReference>
<organism evidence="3 4">
    <name type="scientific">Frankia umida</name>
    <dbReference type="NCBI Taxonomy" id="573489"/>
    <lineage>
        <taxon>Bacteria</taxon>
        <taxon>Bacillati</taxon>
        <taxon>Actinomycetota</taxon>
        <taxon>Actinomycetes</taxon>
        <taxon>Frankiales</taxon>
        <taxon>Frankiaceae</taxon>
        <taxon>Frankia</taxon>
    </lineage>
</organism>
<dbReference type="InterPro" id="IPR005269">
    <property type="entry name" value="LOG"/>
</dbReference>
<accession>A0ABT0JW52</accession>
<evidence type="ECO:0000256" key="1">
    <source>
        <dbReference type="ARBA" id="ARBA00006763"/>
    </source>
</evidence>
<evidence type="ECO:0000313" key="4">
    <source>
        <dbReference type="Proteomes" id="UP001201873"/>
    </source>
</evidence>
<proteinExistence type="inferred from homology"/>
<gene>
    <name evidence="3" type="ORF">MXD59_07960</name>
</gene>
<dbReference type="NCBIfam" id="TIGR00730">
    <property type="entry name" value="Rossman fold protein, TIGR00730 family"/>
    <property type="match status" value="1"/>
</dbReference>
<dbReference type="Pfam" id="PF03641">
    <property type="entry name" value="Lysine_decarbox"/>
    <property type="match status" value="1"/>
</dbReference>
<dbReference type="PANTHER" id="PTHR31223:SF70">
    <property type="entry name" value="LOG FAMILY PROTEIN YJL055W"/>
    <property type="match status" value="1"/>
</dbReference>
<dbReference type="EC" id="3.2.2.n1" evidence="2"/>
<comment type="caution">
    <text evidence="3">The sequence shown here is derived from an EMBL/GenBank/DDBJ whole genome shotgun (WGS) entry which is preliminary data.</text>
</comment>
<keyword evidence="4" id="KW-1185">Reference proteome</keyword>
<dbReference type="RefSeq" id="WP_248815798.1">
    <property type="nucleotide sequence ID" value="NZ_JALKFT010000006.1"/>
</dbReference>
<sequence>MNVCVYCASSTRIDPVHVELAAEVGTRIARRGHTLVSGGGSVSCMGAVARAARAGGARTIGIIPTVLDAMEVTDTDSDELIVTATMRERKGLMDDRADGFLALPGGLGTLEELLEIWVARVLGLHAKPVVVLDPTGVLAPLRVLVDSLVAGGFVRPAARDTVHWAGDVDEALDLLEAGASGSTTAVAPPSPTAAEIVEGE</sequence>
<comment type="catalytic activity">
    <reaction evidence="2">
        <text>9-ribosyl-trans-zeatin 5'-phosphate + H2O = trans-zeatin + D-ribose 5-phosphate</text>
        <dbReference type="Rhea" id="RHEA:48564"/>
        <dbReference type="ChEBI" id="CHEBI:15377"/>
        <dbReference type="ChEBI" id="CHEBI:16522"/>
        <dbReference type="ChEBI" id="CHEBI:78346"/>
        <dbReference type="ChEBI" id="CHEBI:87947"/>
        <dbReference type="EC" id="3.2.2.n1"/>
    </reaction>
</comment>
<comment type="catalytic activity">
    <reaction evidence="2">
        <text>N(6)-(dimethylallyl)adenosine 5'-phosphate + H2O = N(6)-dimethylallyladenine + D-ribose 5-phosphate</text>
        <dbReference type="Rhea" id="RHEA:48560"/>
        <dbReference type="ChEBI" id="CHEBI:15377"/>
        <dbReference type="ChEBI" id="CHEBI:17660"/>
        <dbReference type="ChEBI" id="CHEBI:57526"/>
        <dbReference type="ChEBI" id="CHEBI:78346"/>
        <dbReference type="EC" id="3.2.2.n1"/>
    </reaction>
</comment>